<evidence type="ECO:0000313" key="3">
    <source>
        <dbReference type="Proteomes" id="UP001174694"/>
    </source>
</evidence>
<proteinExistence type="predicted"/>
<accession>A0AA38VD98</accession>
<dbReference type="AlphaFoldDB" id="A0AA38VD98"/>
<keyword evidence="1" id="KW-0472">Membrane</keyword>
<keyword evidence="1" id="KW-1133">Transmembrane helix</keyword>
<evidence type="ECO:0000256" key="1">
    <source>
        <dbReference type="SAM" id="Phobius"/>
    </source>
</evidence>
<sequence>MAKEGSWLASDGTYQDVIKTLCTADPRLRNRDPKAVTQRTPWQDRGVRAVHLALRPGSNTFEKPAAFSTPASLDGHLIKSVSKAGDRNVYILEGLGPGFVAVLGSRFGVHPSFFLEHERVIVMNRKSQGESDGIALPSMLETRQHLCLKYFEMLQFDRQPTSFRLVCSDTGRHIGVSRAESDFLDVGIVRRKCSMWTRRTEGGGWDCLVICDPPVRRVRTGIEYRDEYDVKTWPYQGGYVDFVPQSAQLSVRSGSHPGPPRTSMLDDLVFYLRTHATSILAPEVDGSLDVFSDPDAVVGTFVRKIITSHYLKHTEHLRAALSATQRTLSRKHDLASLPMEKVEELWSDVQAWERRMGEYCEDLESIMLQLGIPLKAPKTAVPSYHGYSACGCDRDQQSGSHTPFSTFSRTPTISAASEVGNHSTTNLHSLAPAAQGEEVARYSQCDSTYRWLDSSADFQFLLMRFRELRHRTECLNGAVTGLASITGNRQACREQQLALEAARRSIREAKSSRAVTLLGLVFIPLAYTSSVFSMSTPYGPGEDKFWQYFAASAPLILVVLVAYYALDMGYADDGTGWSVETFLGSVRRVRRRRMGRRKADIIEGRKETG</sequence>
<dbReference type="Gene3D" id="1.20.58.340">
    <property type="entry name" value="Magnesium transport protein CorA, transmembrane region"/>
    <property type="match status" value="1"/>
</dbReference>
<reference evidence="2" key="1">
    <citation type="submission" date="2022-07" db="EMBL/GenBank/DDBJ databases">
        <title>Fungi with potential for degradation of polypropylene.</title>
        <authorList>
            <person name="Gostincar C."/>
        </authorList>
    </citation>
    <scope>NUCLEOTIDE SEQUENCE</scope>
    <source>
        <strain evidence="2">EXF-13308</strain>
    </source>
</reference>
<comment type="caution">
    <text evidence="2">The sequence shown here is derived from an EMBL/GenBank/DDBJ whole genome shotgun (WGS) entry which is preliminary data.</text>
</comment>
<dbReference type="Proteomes" id="UP001174694">
    <property type="component" value="Unassembled WGS sequence"/>
</dbReference>
<feature type="transmembrane region" description="Helical" evidence="1">
    <location>
        <begin position="514"/>
        <end position="533"/>
    </location>
</feature>
<evidence type="ECO:0000313" key="2">
    <source>
        <dbReference type="EMBL" id="KAJ9141690.1"/>
    </source>
</evidence>
<protein>
    <submittedName>
        <fullName evidence="2">Mg2+ transporter zinc transport protein</fullName>
    </submittedName>
</protein>
<feature type="transmembrane region" description="Helical" evidence="1">
    <location>
        <begin position="545"/>
        <end position="566"/>
    </location>
</feature>
<gene>
    <name evidence="2" type="ORF">NKR23_g7714</name>
</gene>
<name>A0AA38VD98_9PEZI</name>
<organism evidence="2 3">
    <name type="scientific">Pleurostoma richardsiae</name>
    <dbReference type="NCBI Taxonomy" id="41990"/>
    <lineage>
        <taxon>Eukaryota</taxon>
        <taxon>Fungi</taxon>
        <taxon>Dikarya</taxon>
        <taxon>Ascomycota</taxon>
        <taxon>Pezizomycotina</taxon>
        <taxon>Sordariomycetes</taxon>
        <taxon>Sordariomycetidae</taxon>
        <taxon>Calosphaeriales</taxon>
        <taxon>Pleurostomataceae</taxon>
        <taxon>Pleurostoma</taxon>
    </lineage>
</organism>
<dbReference type="EMBL" id="JANBVO010000025">
    <property type="protein sequence ID" value="KAJ9141690.1"/>
    <property type="molecule type" value="Genomic_DNA"/>
</dbReference>
<keyword evidence="1" id="KW-0812">Transmembrane</keyword>
<keyword evidence="3" id="KW-1185">Reference proteome</keyword>